<dbReference type="Proteomes" id="UP000572680">
    <property type="component" value="Unassembled WGS sequence"/>
</dbReference>
<dbReference type="AlphaFoldDB" id="A0A7W3QJY9"/>
<feature type="non-terminal residue" evidence="4">
    <location>
        <position position="55"/>
    </location>
</feature>
<name>A0A7W3QJY9_ACTNM</name>
<dbReference type="GO" id="GO:0005886">
    <property type="term" value="C:plasma membrane"/>
    <property type="evidence" value="ECO:0007669"/>
    <property type="project" value="UniProtKB-SubCell"/>
</dbReference>
<gene>
    <name evidence="4" type="ORF">HNR61_001440</name>
</gene>
<evidence type="ECO:0008006" key="6">
    <source>
        <dbReference type="Google" id="ProtNLM"/>
    </source>
</evidence>
<protein>
    <recommendedName>
        <fullName evidence="6">MFS transporter</fullName>
    </recommendedName>
</protein>
<keyword evidence="3" id="KW-1003">Cell membrane</keyword>
<evidence type="ECO:0000313" key="5">
    <source>
        <dbReference type="Proteomes" id="UP000572680"/>
    </source>
</evidence>
<dbReference type="EMBL" id="JACJIA010000002">
    <property type="protein sequence ID" value="MBA8949827.1"/>
    <property type="molecule type" value="Genomic_DNA"/>
</dbReference>
<comment type="caution">
    <text evidence="4">The sequence shown here is derived from an EMBL/GenBank/DDBJ whole genome shotgun (WGS) entry which is preliminary data.</text>
</comment>
<keyword evidence="2" id="KW-0813">Transport</keyword>
<evidence type="ECO:0000256" key="1">
    <source>
        <dbReference type="ARBA" id="ARBA00004651"/>
    </source>
</evidence>
<accession>A0A7W3QJY9</accession>
<sequence>MSQPTTARQGGIGRVVGASLIGTTIEWYDFFLYGSAAALVFNKLFFPTADPLVGT</sequence>
<reference evidence="4 5" key="1">
    <citation type="submission" date="2020-08" db="EMBL/GenBank/DDBJ databases">
        <title>Genomic Encyclopedia of Type Strains, Phase IV (KMG-IV): sequencing the most valuable type-strain genomes for metagenomic binning, comparative biology and taxonomic classification.</title>
        <authorList>
            <person name="Goeker M."/>
        </authorList>
    </citation>
    <scope>NUCLEOTIDE SEQUENCE [LARGE SCALE GENOMIC DNA]</scope>
    <source>
        <strain evidence="4 5">DSM 44197</strain>
    </source>
</reference>
<organism evidence="4 5">
    <name type="scientific">Actinomadura namibiensis</name>
    <dbReference type="NCBI Taxonomy" id="182080"/>
    <lineage>
        <taxon>Bacteria</taxon>
        <taxon>Bacillati</taxon>
        <taxon>Actinomycetota</taxon>
        <taxon>Actinomycetes</taxon>
        <taxon>Streptosporangiales</taxon>
        <taxon>Thermomonosporaceae</taxon>
        <taxon>Actinomadura</taxon>
    </lineage>
</organism>
<comment type="subcellular location">
    <subcellularLocation>
        <location evidence="1">Cell membrane</location>
        <topology evidence="1">Multi-pass membrane protein</topology>
    </subcellularLocation>
</comment>
<dbReference type="PANTHER" id="PTHR43045:SF1">
    <property type="entry name" value="SHIKIMATE TRANSPORTER"/>
    <property type="match status" value="1"/>
</dbReference>
<keyword evidence="3" id="KW-0472">Membrane</keyword>
<evidence type="ECO:0000256" key="2">
    <source>
        <dbReference type="ARBA" id="ARBA00022448"/>
    </source>
</evidence>
<evidence type="ECO:0000313" key="4">
    <source>
        <dbReference type="EMBL" id="MBA8949827.1"/>
    </source>
</evidence>
<dbReference type="PANTHER" id="PTHR43045">
    <property type="entry name" value="SHIKIMATE TRANSPORTER"/>
    <property type="match status" value="1"/>
</dbReference>
<proteinExistence type="predicted"/>
<keyword evidence="5" id="KW-1185">Reference proteome</keyword>
<evidence type="ECO:0000256" key="3">
    <source>
        <dbReference type="ARBA" id="ARBA00022475"/>
    </source>
</evidence>